<sequence length="134" mass="15189">MLMAMAIRGGVAKSKMFMLSEAKQAQGDHRRHFSSKLRGAAENISSRMVQSDSEDTDMMERETGSNSSSSWRCSWVPHPKTGIYVPKGHEKVMDDVPKGAASFNQTFWLRNVDGVLEKPDPDTPPEHYYHFMHM</sequence>
<name>A0A498IYR0_MALDO</name>
<comment type="caution">
    <text evidence="2">The sequence shown here is derived from an EMBL/GenBank/DDBJ whole genome shotgun (WGS) entry which is preliminary data.</text>
</comment>
<dbReference type="Pfam" id="PF03242">
    <property type="entry name" value="LEA_3a"/>
    <property type="match status" value="1"/>
</dbReference>
<dbReference type="InterPro" id="IPR004926">
    <property type="entry name" value="LEA_3a"/>
</dbReference>
<feature type="region of interest" description="Disordered" evidence="1">
    <location>
        <begin position="27"/>
        <end position="73"/>
    </location>
</feature>
<keyword evidence="3" id="KW-1185">Reference proteome</keyword>
<proteinExistence type="predicted"/>
<dbReference type="Proteomes" id="UP000290289">
    <property type="component" value="Chromosome 10"/>
</dbReference>
<dbReference type="AlphaFoldDB" id="A0A498IYR0"/>
<evidence type="ECO:0000256" key="1">
    <source>
        <dbReference type="SAM" id="MobiDB-lite"/>
    </source>
</evidence>
<dbReference type="EMBL" id="RDQH01000336">
    <property type="protein sequence ID" value="RXH87445.1"/>
    <property type="molecule type" value="Genomic_DNA"/>
</dbReference>
<gene>
    <name evidence="2" type="ORF">DVH24_034345</name>
</gene>
<reference evidence="2 3" key="1">
    <citation type="submission" date="2018-10" db="EMBL/GenBank/DDBJ databases">
        <title>A high-quality apple genome assembly.</title>
        <authorList>
            <person name="Hu J."/>
        </authorList>
    </citation>
    <scope>NUCLEOTIDE SEQUENCE [LARGE SCALE GENOMIC DNA]</scope>
    <source>
        <strain evidence="3">cv. HFTH1</strain>
        <tissue evidence="2">Young leaf</tissue>
    </source>
</reference>
<organism evidence="2 3">
    <name type="scientific">Malus domestica</name>
    <name type="common">Apple</name>
    <name type="synonym">Pyrus malus</name>
    <dbReference type="NCBI Taxonomy" id="3750"/>
    <lineage>
        <taxon>Eukaryota</taxon>
        <taxon>Viridiplantae</taxon>
        <taxon>Streptophyta</taxon>
        <taxon>Embryophyta</taxon>
        <taxon>Tracheophyta</taxon>
        <taxon>Spermatophyta</taxon>
        <taxon>Magnoliopsida</taxon>
        <taxon>eudicotyledons</taxon>
        <taxon>Gunneridae</taxon>
        <taxon>Pentapetalae</taxon>
        <taxon>rosids</taxon>
        <taxon>fabids</taxon>
        <taxon>Rosales</taxon>
        <taxon>Rosaceae</taxon>
        <taxon>Amygdaloideae</taxon>
        <taxon>Maleae</taxon>
        <taxon>Malus</taxon>
    </lineage>
</organism>
<accession>A0A498IYR0</accession>
<evidence type="ECO:0000313" key="3">
    <source>
        <dbReference type="Proteomes" id="UP000290289"/>
    </source>
</evidence>
<dbReference type="PANTHER" id="PTHR35109">
    <property type="entry name" value="GLUTAMATE RACEMASE"/>
    <property type="match status" value="1"/>
</dbReference>
<protein>
    <submittedName>
        <fullName evidence="2">Uncharacterized protein</fullName>
    </submittedName>
</protein>
<evidence type="ECO:0000313" key="2">
    <source>
        <dbReference type="EMBL" id="RXH87445.1"/>
    </source>
</evidence>
<dbReference type="PANTHER" id="PTHR35109:SF1">
    <property type="entry name" value="GLUTAMATE RACEMASE"/>
    <property type="match status" value="1"/>
</dbReference>